<keyword evidence="1" id="KW-0812">Transmembrane</keyword>
<proteinExistence type="predicted"/>
<evidence type="ECO:0000313" key="3">
    <source>
        <dbReference type="Proteomes" id="UP000799753"/>
    </source>
</evidence>
<reference evidence="2" key="1">
    <citation type="journal article" date="2020" name="Stud. Mycol.">
        <title>101 Dothideomycetes genomes: a test case for predicting lifestyles and emergence of pathogens.</title>
        <authorList>
            <person name="Haridas S."/>
            <person name="Albert R."/>
            <person name="Binder M."/>
            <person name="Bloem J."/>
            <person name="Labutti K."/>
            <person name="Salamov A."/>
            <person name="Andreopoulos B."/>
            <person name="Baker S."/>
            <person name="Barry K."/>
            <person name="Bills G."/>
            <person name="Bluhm B."/>
            <person name="Cannon C."/>
            <person name="Castanera R."/>
            <person name="Culley D."/>
            <person name="Daum C."/>
            <person name="Ezra D."/>
            <person name="Gonzalez J."/>
            <person name="Henrissat B."/>
            <person name="Kuo A."/>
            <person name="Liang C."/>
            <person name="Lipzen A."/>
            <person name="Lutzoni F."/>
            <person name="Magnuson J."/>
            <person name="Mondo S."/>
            <person name="Nolan M."/>
            <person name="Ohm R."/>
            <person name="Pangilinan J."/>
            <person name="Park H.-J."/>
            <person name="Ramirez L."/>
            <person name="Alfaro M."/>
            <person name="Sun H."/>
            <person name="Tritt A."/>
            <person name="Yoshinaga Y."/>
            <person name="Zwiers L.-H."/>
            <person name="Turgeon B."/>
            <person name="Goodwin S."/>
            <person name="Spatafora J."/>
            <person name="Crous P."/>
            <person name="Grigoriev I."/>
        </authorList>
    </citation>
    <scope>NUCLEOTIDE SEQUENCE</scope>
    <source>
        <strain evidence="2">CBS 473.64</strain>
    </source>
</reference>
<feature type="transmembrane region" description="Helical" evidence="1">
    <location>
        <begin position="48"/>
        <end position="72"/>
    </location>
</feature>
<dbReference type="Proteomes" id="UP000799753">
    <property type="component" value="Unassembled WGS sequence"/>
</dbReference>
<evidence type="ECO:0000256" key="1">
    <source>
        <dbReference type="SAM" id="Phobius"/>
    </source>
</evidence>
<keyword evidence="1" id="KW-1133">Transmembrane helix</keyword>
<protein>
    <submittedName>
        <fullName evidence="2">Uncharacterized protein</fullName>
    </submittedName>
</protein>
<name>A0A6A6SHQ0_9PLEO</name>
<sequence>MPILPSSTVARTAEPIFASILTRRSLEFLSIQRIDGDVDPITKTKFPLATLLFVIGVALGVILVVTMVGVLIRACCRKKWMRKDNI</sequence>
<accession>A0A6A6SHQ0</accession>
<gene>
    <name evidence="2" type="ORF">P280DRAFT_544865</name>
</gene>
<organism evidence="2 3">
    <name type="scientific">Massarina eburnea CBS 473.64</name>
    <dbReference type="NCBI Taxonomy" id="1395130"/>
    <lineage>
        <taxon>Eukaryota</taxon>
        <taxon>Fungi</taxon>
        <taxon>Dikarya</taxon>
        <taxon>Ascomycota</taxon>
        <taxon>Pezizomycotina</taxon>
        <taxon>Dothideomycetes</taxon>
        <taxon>Pleosporomycetidae</taxon>
        <taxon>Pleosporales</taxon>
        <taxon>Massarineae</taxon>
        <taxon>Massarinaceae</taxon>
        <taxon>Massarina</taxon>
    </lineage>
</organism>
<dbReference type="AlphaFoldDB" id="A0A6A6SHQ0"/>
<dbReference type="EMBL" id="MU006776">
    <property type="protein sequence ID" value="KAF2646517.1"/>
    <property type="molecule type" value="Genomic_DNA"/>
</dbReference>
<keyword evidence="1" id="KW-0472">Membrane</keyword>
<keyword evidence="3" id="KW-1185">Reference proteome</keyword>
<evidence type="ECO:0000313" key="2">
    <source>
        <dbReference type="EMBL" id="KAF2646517.1"/>
    </source>
</evidence>